<evidence type="ECO:0000313" key="2">
    <source>
        <dbReference type="EMBL" id="MDX8332373.1"/>
    </source>
</evidence>
<comment type="caution">
    <text evidence="1">The sequence shown here is derived from an EMBL/GenBank/DDBJ whole genome shotgun (WGS) entry which is preliminary data.</text>
</comment>
<sequence length="140" mass="15200">MADLSRRKKIYLGSSDPEEKADDIHLVRKLIRAVYEKGLERQLAGKPLPDSFMDLFGNDATVTSAVRAGDADAFRYASEGGAISNRERLLLEVLSGRAESKITSTEGIKESLLSNIFCISAVDNPVDLANKQKAEGGDDV</sequence>
<dbReference type="Proteomes" id="UP001277561">
    <property type="component" value="Unassembled WGS sequence"/>
</dbReference>
<dbReference type="RefSeq" id="WP_234625047.1">
    <property type="nucleotide sequence ID" value="NZ_CP192770.1"/>
</dbReference>
<proteinExistence type="predicted"/>
<dbReference type="EMBL" id="JAVRAD010000017">
    <property type="protein sequence ID" value="MDX8332373.1"/>
    <property type="molecule type" value="Genomic_DNA"/>
</dbReference>
<protein>
    <submittedName>
        <fullName evidence="1">Uncharacterized protein</fullName>
    </submittedName>
</protein>
<dbReference type="EMBL" id="JAVRAF010000014">
    <property type="protein sequence ID" value="MDX8305164.1"/>
    <property type="molecule type" value="Genomic_DNA"/>
</dbReference>
<keyword evidence="3" id="KW-1185">Reference proteome</keyword>
<gene>
    <name evidence="1" type="ORF">RMR22_23220</name>
    <name evidence="2" type="ORF">RMS29_24505</name>
</gene>
<reference evidence="1 3" key="1">
    <citation type="journal article" date="2023" name="Phytobiomes J">
        <title>Deciphering the key players within the bacterial microbiota associated with aerial crown gall tumors on rhododendron: Insights into the gallobiome.</title>
        <authorList>
            <person name="Kuzmanovic N."/>
            <person name="Nesme J."/>
            <person name="Wolf J."/>
            <person name="Neumann-Schaal M."/>
            <person name="Petersen J."/>
            <person name="Fernandez-Gnecco G."/>
            <person name="Sproeer C."/>
            <person name="Bunk B."/>
            <person name="Overmann J."/>
            <person name="Sorensen S.J."/>
            <person name="Idczak E."/>
            <person name="Smalla K."/>
        </authorList>
    </citation>
    <scope>NUCLEOTIDE SEQUENCE</scope>
    <source>
        <strain evidence="1">Rho-11.1</strain>
        <strain evidence="2">Rho-14.1</strain>
        <strain evidence="3">rho-14.1</strain>
    </source>
</reference>
<organism evidence="1">
    <name type="scientific">Agrobacterium rosae</name>
    <dbReference type="NCBI Taxonomy" id="1972867"/>
    <lineage>
        <taxon>Bacteria</taxon>
        <taxon>Pseudomonadati</taxon>
        <taxon>Pseudomonadota</taxon>
        <taxon>Alphaproteobacteria</taxon>
        <taxon>Hyphomicrobiales</taxon>
        <taxon>Rhizobiaceae</taxon>
        <taxon>Rhizobium/Agrobacterium group</taxon>
        <taxon>Agrobacterium</taxon>
    </lineage>
</organism>
<dbReference type="AlphaFoldDB" id="A0AAW9FIE1"/>
<name>A0AAW9FIE1_9HYPH</name>
<evidence type="ECO:0000313" key="3">
    <source>
        <dbReference type="Proteomes" id="UP001277561"/>
    </source>
</evidence>
<evidence type="ECO:0000313" key="1">
    <source>
        <dbReference type="EMBL" id="MDX8305164.1"/>
    </source>
</evidence>
<accession>A0AAW9FIE1</accession>